<dbReference type="GeneID" id="14873731"/>
<sequence length="2833" mass="328674">MIDSVCLFKFILNNKPLRIVIFQHVTSIHQQLGIKIVKSNDLESLYDYIKFNQTDLFIKHFDRLYQLILLVDNQSKRYKRNKSLDLSFLNNNYIERLYWLFDIIFEKNNHVAMKYLIDRLAIAKQHFQSYKPYFAISHYQITTEMFNVLRDANFSTTVPFLQHEMINVLVRLGDYDQLESYLSKLDNPTLSSSSSSSSSSRHPFKKSFSYLLANNINNNNNNNNNNDNKDYILRIIDIFKRYSINVIEDVLIGALESNHLGMIKWVIENVPEKKLIVYCQDHVIFGVLETHCKKEVLEMLPIQLIPPYACFDWRMGREAVKQGNFDFLEYFISPHHDNSHEFELLIDTLAYGRLDCFELILSKYQQKNIQMDQTIIDKIHPTLFSIEFVSRLIGLGFNVHLFNGTLQAAIQSNQLDTLIELGPPQLRSENFTKLLGCAIECNSLSSIDVLLHHPRFQGFLLPHPTININCITPQTIPTIEYLFSKSTTIPIITLDWDFSSSSPIDYVSVSKVIRLVYRPNIIGHCQLIGIFLFANDTKWLFEQYIIKKDPGSVSALFYSDRGGILTHLFDIACHNEHYQALDFLFDRCSPGQTVTHLLLTSLVRIPNDQQFERFWTKIVSITDQRIVTSIVSIIFNIILCPRDPLQTKRLKFIVDMYGTLYSRHNNNNKVPPIGFPSMVVLDHNPYANYPTLMEVFCYQKVPWIINYSVKDELKIFQKAISVGYILPIPKFLDNDNNNNNNNQLDQKSKYSVCLFKFILNNKHLRIVIFQHVTSIHQQLGIKIVKSNDLESLYDYIKYGQTDLFIKHFDHLHQLILLVDKQSKEYKRINKSLDLSFLKNNYIERLYWLFDIIFEKNNHVAMKHLIDRLALTKHHFRSYNPYFTPISHYQITPEMLNVLRDANFSTTVPFLQHEMINVLVRLGDCDQLESYLSKLDNPTLSSSSSSHHPLKSSFSYLLANNKENNNSEMINILKMIDIFKRYSVDVIGDVLIGALESNHLGMIKWVIENVPEKKLIVYCQDHAVFGVLEAHCKKEVLEMLPIQLIPSFAICGSNAIRRGNLDFLEYILILKTSTPPHLQNAYVKRMLTQSIEYGRMDCFELILSKYQADQLQPNHTTITKIHPSCFSIGLVVRLIGLGFGVHLLDGIIETAIHANQLDILDECNSIDILKHPRLQEFRLPHPTININCITPQTIPTIEYLFSKSTTTPIQFSWDCTSTSFGIIDFVSVSKMIRLVYRPDIIGHCQLIGIFLLANDIEWLFDQKIITKDDPGSISDLFKTNTTVLKSIIDIACRNGRYQALDFIFDHCLPTQINGRRPLASLVRIPDDQQFERFWKKIVITESRVAVAIVLTIIDIILCPRYFGNNPKRAKIMLDIYGTLYSSSQNKINHLVPPIGSPSINDMHQNYLFAHYPTLLEVFCYQNVPWIINYSIADELKIFQKAISFGYILPIPKFLDNDNNNNNNNNNQIDQKSKCILIAIIFQHVTSIHQQLGIKTVKSIDLEPLYDYIKFNQTDLFIKHFDRLYQLILLVDKQSKEYKKVNKNNLDLSFLKNNYIERLYYLFHIIFEKNNHVAMKYLIDRLALTKHHFRSFKPYFTTSRHFKADHYQFTTEMFNVLRDANFSTTVPFLQHEMINVLVRLGDYDQLESYLSKLDNPTLSSSLSSSSSSRHPFKKSFSYLLANNNNNNNNNNKDKEMINILRMIDIFKRYSINVIGDVLIGALKSNHLGMIKWVIENVPEKKLIAYCQDLVIFGVLEIHGKKEALEMLPIPPNPSDCSYAIMHGNFDFLDVSSIDVLLHHPRFQWSLLPDSTTTTIDIGYITPKTIQTIEYLLDKSTTTTTTIPIIKFKWDFTSSSPINYELVSKVIRLVYRPDIIDHCQLIGIFLLANDIEWLFAQKIITKDDPGSISDLFGDGSGILTNIIDIACRNGYYQALDFIFDHCPPTQINNQMVLMSLVRIPDDQQFERFWKKIVITETKVVSFISQNIIINNILKRDDIFNLKPKRAKFIVIDIYGTLYRSRLRINNNNNNIMIVNPIQCPLVTDSVQNYPFILYPTLMEVFCYQNVPWIINYSIQDELKLFQKAISVGYILPIPKFLDNININNNDNNNQLDQKSKYNLIKFILNNKPLRIVIFQHVTSIHQQLGIKTVKLTDITTLYDYIKYGQTDLFIKHFDHLHQLILLVDKQSKRYKMVINNNYIERLYWVFHMIFLKNNHVAMKHLIDRLVITKLDFLSYKSHFMTYCYQFTTEMFYVLRDANFSTTVPFLQHEMINVLVRLGDCDQLESYLSKLDDATHSPPSPHPFKSSFSYLLNSTNKTTMYTIDNIIYKFKRYAINVIGDVLIGALENNHLEMIKWIVENVPEKKLIAYCQDQVIFNVFETHCKKDVLEMLPIPLNPPYAQGGNEAIRIGNLDFLEYFLKTPRENGRVIRMLNECLAFGRLDCFELILSKNPDLQIQKTVTNKIHPNCFSTSFVSRLIGMGFYVHLMDGIIETAIRSNQLDTLVQLESPQLPLRVEKFTKLLGYAIECNSLSSIDVLLHHPRFQGFLSPTINLHCITLQSHIPTIEYVLSKSPLPFNFKWDFASPIDYVLASKVIRLVYKPHILGHCQLIGIFLFANDTEWLYEQKIITKSPDSVSALFDDDRSGALASLFDIACQKGYYKALDFLFDNCLPHQINNHLLLTSLVRLPDDQQFERFWTKRFVTESAVVSSIVHTIILRPKDHNSKRAKSIVDIYGTFYKINSIMTPIEYPSMETLGSHPFAHYSTLMEVFCCQNVPWIINYSVQDELKIFQKAITLGYIPPTSSSSELVNEINKKSKCNLIKFGYHVISRHGLGDSL</sequence>
<evidence type="ECO:0000313" key="1">
    <source>
        <dbReference type="EMBL" id="EGG20976.1"/>
    </source>
</evidence>
<protein>
    <submittedName>
        <fullName evidence="1">Uncharacterized protein</fullName>
    </submittedName>
</protein>
<keyword evidence="2" id="KW-1185">Reference proteome</keyword>
<dbReference type="SUPFAM" id="SSF48403">
    <property type="entry name" value="Ankyrin repeat"/>
    <property type="match status" value="1"/>
</dbReference>
<dbReference type="PANTHER" id="PTHR20916">
    <property type="entry name" value="CYSTEINE AND GLYCINE-RICH PROTEIN 2 BINDING PROTEIN"/>
    <property type="match status" value="1"/>
</dbReference>
<proteinExistence type="predicted"/>
<evidence type="ECO:0000313" key="2">
    <source>
        <dbReference type="Proteomes" id="UP000007797"/>
    </source>
</evidence>
<reference evidence="2" key="1">
    <citation type="journal article" date="2011" name="Genome Res.">
        <title>Phylogeny-wide analysis of social amoeba genomes highlights ancient origins for complex intercellular communication.</title>
        <authorList>
            <person name="Heidel A.J."/>
            <person name="Lawal H.M."/>
            <person name="Felder M."/>
            <person name="Schilde C."/>
            <person name="Helps N.R."/>
            <person name="Tunggal B."/>
            <person name="Rivero F."/>
            <person name="John U."/>
            <person name="Schleicher M."/>
            <person name="Eichinger L."/>
            <person name="Platzer M."/>
            <person name="Noegel A.A."/>
            <person name="Schaap P."/>
            <person name="Gloeckner G."/>
        </authorList>
    </citation>
    <scope>NUCLEOTIDE SEQUENCE [LARGE SCALE GENOMIC DNA]</scope>
    <source>
        <strain evidence="2">SH3</strain>
    </source>
</reference>
<accession>F4PU50</accession>
<name>F4PU50_CACFS</name>
<dbReference type="EMBL" id="GL883010">
    <property type="protein sequence ID" value="EGG20976.1"/>
    <property type="molecule type" value="Genomic_DNA"/>
</dbReference>
<dbReference type="RefSeq" id="XP_004358826.1">
    <property type="nucleotide sequence ID" value="XM_004358769.1"/>
</dbReference>
<dbReference type="Proteomes" id="UP000007797">
    <property type="component" value="Unassembled WGS sequence"/>
</dbReference>
<dbReference type="STRING" id="1054147.F4PU50"/>
<dbReference type="PANTHER" id="PTHR20916:SF18">
    <property type="entry name" value="IPT_TIG DOMAIN-CONTAINING PROTEIN"/>
    <property type="match status" value="1"/>
</dbReference>
<dbReference type="InterPro" id="IPR036770">
    <property type="entry name" value="Ankyrin_rpt-contain_sf"/>
</dbReference>
<dbReference type="KEGG" id="dfa:DFA_00845"/>
<gene>
    <name evidence="1" type="ORF">DFA_00845</name>
</gene>
<organism evidence="1 2">
    <name type="scientific">Cavenderia fasciculata</name>
    <name type="common">Slime mold</name>
    <name type="synonym">Dictyostelium fasciculatum</name>
    <dbReference type="NCBI Taxonomy" id="261658"/>
    <lineage>
        <taxon>Eukaryota</taxon>
        <taxon>Amoebozoa</taxon>
        <taxon>Evosea</taxon>
        <taxon>Eumycetozoa</taxon>
        <taxon>Dictyostelia</taxon>
        <taxon>Acytosteliales</taxon>
        <taxon>Cavenderiaceae</taxon>
        <taxon>Cavenderia</taxon>
    </lineage>
</organism>